<keyword evidence="2" id="KW-1185">Reference proteome</keyword>
<name>A0ABD6EIF6_9BILA</name>
<gene>
    <name evidence="1" type="ORF">AB6A40_005711</name>
</gene>
<dbReference type="AlphaFoldDB" id="A0ABD6EIF6"/>
<organism evidence="1 2">
    <name type="scientific">Gnathostoma spinigerum</name>
    <dbReference type="NCBI Taxonomy" id="75299"/>
    <lineage>
        <taxon>Eukaryota</taxon>
        <taxon>Metazoa</taxon>
        <taxon>Ecdysozoa</taxon>
        <taxon>Nematoda</taxon>
        <taxon>Chromadorea</taxon>
        <taxon>Rhabditida</taxon>
        <taxon>Spirurina</taxon>
        <taxon>Gnathostomatomorpha</taxon>
        <taxon>Gnathostomatoidea</taxon>
        <taxon>Gnathostomatidae</taxon>
        <taxon>Gnathostoma</taxon>
    </lineage>
</organism>
<reference evidence="1 2" key="1">
    <citation type="submission" date="2024-08" db="EMBL/GenBank/DDBJ databases">
        <title>Gnathostoma spinigerum genome.</title>
        <authorList>
            <person name="Gonzalez-Bertolin B."/>
            <person name="Monzon S."/>
            <person name="Zaballos A."/>
            <person name="Jimenez P."/>
            <person name="Dekumyoy P."/>
            <person name="Varona S."/>
            <person name="Cuesta I."/>
            <person name="Sumanam S."/>
            <person name="Adisakwattana P."/>
            <person name="Gasser R.B."/>
            <person name="Hernandez-Gonzalez A."/>
            <person name="Young N.D."/>
            <person name="Perteguer M.J."/>
        </authorList>
    </citation>
    <scope>NUCLEOTIDE SEQUENCE [LARGE SCALE GENOMIC DNA]</scope>
    <source>
        <strain evidence="1">AL3</strain>
        <tissue evidence="1">Liver</tissue>
    </source>
</reference>
<protein>
    <submittedName>
        <fullName evidence="1">Uncharacterized protein</fullName>
    </submittedName>
</protein>
<sequence length="146" mass="16824">MEAVEFERIPTHLLIEGRSEYPIRIDDPNFLHSDLTSFAYGHNRFKTVPGWYTKPAHIRSTTALNRQCSSSVRMLSHRPSPALVSWPSHILLHKDERIVAILESSYPERRDVIPSYQVKQTSLNMFELDGINMYFDPSKGIAVLLK</sequence>
<dbReference type="Proteomes" id="UP001608902">
    <property type="component" value="Unassembled WGS sequence"/>
</dbReference>
<proteinExistence type="predicted"/>
<accession>A0ABD6EIF6</accession>
<comment type="caution">
    <text evidence="1">The sequence shown here is derived from an EMBL/GenBank/DDBJ whole genome shotgun (WGS) entry which is preliminary data.</text>
</comment>
<dbReference type="EMBL" id="JBGFUD010003744">
    <property type="protein sequence ID" value="MFH4979002.1"/>
    <property type="molecule type" value="Genomic_DNA"/>
</dbReference>
<evidence type="ECO:0000313" key="2">
    <source>
        <dbReference type="Proteomes" id="UP001608902"/>
    </source>
</evidence>
<evidence type="ECO:0000313" key="1">
    <source>
        <dbReference type="EMBL" id="MFH4979002.1"/>
    </source>
</evidence>